<gene>
    <name evidence="1" type="ORF">VH12019_00257</name>
</gene>
<proteinExistence type="predicted"/>
<dbReference type="Proteomes" id="UP000464957">
    <property type="component" value="Segment"/>
</dbReference>
<reference evidence="1 2" key="1">
    <citation type="submission" date="2019-12" db="EMBL/GenBank/DDBJ databases">
        <authorList>
            <person name="Harris M."/>
            <person name="Ho T.C."/>
            <person name="Fruchtman H."/>
            <person name="Garin M."/>
            <person name="Kubatin V."/>
            <person name="Lu T."/>
            <person name="Xue L."/>
            <person name="Marr M.T."/>
        </authorList>
    </citation>
    <scope>NUCLEOTIDE SEQUENCE [LARGE SCALE GENOMIC DNA]</scope>
</reference>
<evidence type="ECO:0000313" key="1">
    <source>
        <dbReference type="EMBL" id="QHJ74557.1"/>
    </source>
</evidence>
<dbReference type="EMBL" id="MN794232">
    <property type="protein sequence ID" value="QHJ74557.1"/>
    <property type="molecule type" value="Genomic_DNA"/>
</dbReference>
<name>A0A6B9SX56_9CAUD</name>
<accession>A0A6B9SX56</accession>
<evidence type="ECO:0000313" key="2">
    <source>
        <dbReference type="Proteomes" id="UP000464957"/>
    </source>
</evidence>
<sequence>MTREEMMSCMTQGCLKLERDGCQYHATLCKHYLPVLETNREEMRKNERCVDTLTFFDLNQNEWVTINC</sequence>
<organism evidence="1 2">
    <name type="scientific">Vibrio phage VH1_2019</name>
    <dbReference type="NCBI Taxonomy" id="2686307"/>
    <lineage>
        <taxon>Viruses</taxon>
        <taxon>Duplodnaviria</taxon>
        <taxon>Heunggongvirae</taxon>
        <taxon>Uroviricota</taxon>
        <taxon>Caudoviricetes</taxon>
        <taxon>Pantevenvirales</taxon>
        <taxon>Straboviridae</taxon>
        <taxon>Schizotequatrovirus</taxon>
        <taxon>Schizotequatrovirus KVP40</taxon>
    </lineage>
</organism>
<protein>
    <submittedName>
        <fullName evidence="1">Uncharacterized protein</fullName>
    </submittedName>
</protein>